<proteinExistence type="inferred from homology"/>
<evidence type="ECO:0000313" key="7">
    <source>
        <dbReference type="Proteomes" id="UP001370490"/>
    </source>
</evidence>
<evidence type="ECO:0000256" key="1">
    <source>
        <dbReference type="ARBA" id="ARBA00022603"/>
    </source>
</evidence>
<dbReference type="PANTHER" id="PTHR43591:SF81">
    <property type="entry name" value="MAGNESIUM PROTOPORPHYRIN IX METHYLTRANSFERASE, CHLOROPLASTIC-RELATED"/>
    <property type="match status" value="1"/>
</dbReference>
<name>A0AAN8VEU7_9MAGN</name>
<dbReference type="SUPFAM" id="SSF53335">
    <property type="entry name" value="S-adenosyl-L-methionine-dependent methyltransferases"/>
    <property type="match status" value="1"/>
</dbReference>
<dbReference type="Proteomes" id="UP001370490">
    <property type="component" value="Unassembled WGS sequence"/>
</dbReference>
<dbReference type="Gene3D" id="3.40.50.150">
    <property type="entry name" value="Vaccinia Virus protein VP39"/>
    <property type="match status" value="1"/>
</dbReference>
<evidence type="ECO:0000259" key="5">
    <source>
        <dbReference type="Pfam" id="PF08241"/>
    </source>
</evidence>
<dbReference type="GO" id="GO:0008757">
    <property type="term" value="F:S-adenosylmethionine-dependent methyltransferase activity"/>
    <property type="evidence" value="ECO:0007669"/>
    <property type="project" value="InterPro"/>
</dbReference>
<feature type="region of interest" description="SAM motif II" evidence="4">
    <location>
        <begin position="16"/>
        <end position="24"/>
    </location>
</feature>
<evidence type="ECO:0000256" key="2">
    <source>
        <dbReference type="ARBA" id="ARBA00022679"/>
    </source>
</evidence>
<feature type="region of interest" description="SAM motif III" evidence="4">
    <location>
        <begin position="43"/>
        <end position="52"/>
    </location>
</feature>
<evidence type="ECO:0000256" key="4">
    <source>
        <dbReference type="PROSITE-ProRule" id="PRU00914"/>
    </source>
</evidence>
<organism evidence="6 7">
    <name type="scientific">Dillenia turbinata</name>
    <dbReference type="NCBI Taxonomy" id="194707"/>
    <lineage>
        <taxon>Eukaryota</taxon>
        <taxon>Viridiplantae</taxon>
        <taxon>Streptophyta</taxon>
        <taxon>Embryophyta</taxon>
        <taxon>Tracheophyta</taxon>
        <taxon>Spermatophyta</taxon>
        <taxon>Magnoliopsida</taxon>
        <taxon>eudicotyledons</taxon>
        <taxon>Gunneridae</taxon>
        <taxon>Pentapetalae</taxon>
        <taxon>Dilleniales</taxon>
        <taxon>Dilleniaceae</taxon>
        <taxon>Dillenia</taxon>
    </lineage>
</organism>
<dbReference type="AlphaFoldDB" id="A0AAN8VEU7"/>
<keyword evidence="1 4" id="KW-0489">Methyltransferase</keyword>
<comment type="similarity">
    <text evidence="4">Belongs to the class I-like SAM-binding methyltransferase superfamily. gTMT family.</text>
</comment>
<dbReference type="GO" id="GO:0032259">
    <property type="term" value="P:methylation"/>
    <property type="evidence" value="ECO:0007669"/>
    <property type="project" value="UniProtKB-UniRule"/>
</dbReference>
<accession>A0AAN8VEU7</accession>
<feature type="domain" description="Methyltransferase type 11" evidence="5">
    <location>
        <begin position="2"/>
        <end position="52"/>
    </location>
</feature>
<feature type="non-terminal residue" evidence="6">
    <location>
        <position position="1"/>
    </location>
</feature>
<dbReference type="InterPro" id="IPR025774">
    <property type="entry name" value="PiNMT-like"/>
</dbReference>
<evidence type="ECO:0000313" key="6">
    <source>
        <dbReference type="EMBL" id="KAK6926202.1"/>
    </source>
</evidence>
<protein>
    <submittedName>
        <fullName evidence="6">Methyltransferase type 11</fullName>
    </submittedName>
</protein>
<comment type="caution">
    <text evidence="4">Lacks conserved residue(s) required for the propagation of feature annotation.</text>
</comment>
<dbReference type="PROSITE" id="PS51581">
    <property type="entry name" value="SAM_GTMT"/>
    <property type="match status" value="1"/>
</dbReference>
<keyword evidence="3 4" id="KW-0949">S-adenosyl-L-methionine</keyword>
<dbReference type="PANTHER" id="PTHR43591">
    <property type="entry name" value="METHYLTRANSFERASE"/>
    <property type="match status" value="1"/>
</dbReference>
<keyword evidence="2 4" id="KW-0808">Transferase</keyword>
<gene>
    <name evidence="6" type="ORF">RJ641_007921</name>
</gene>
<comment type="caution">
    <text evidence="6">The sequence shown here is derived from an EMBL/GenBank/DDBJ whole genome shotgun (WGS) entry which is preliminary data.</text>
</comment>
<dbReference type="Pfam" id="PF08241">
    <property type="entry name" value="Methyltransf_11"/>
    <property type="match status" value="1"/>
</dbReference>
<evidence type="ECO:0000256" key="3">
    <source>
        <dbReference type="ARBA" id="ARBA00022691"/>
    </source>
</evidence>
<sequence length="162" mass="18315">VSFQVADASDQPFPDKKFDMVWSMESGEHMPDKQKFVSELAQVAAPGATIIIIFHLLEVSLRPEEGQLLSKICDADYLPAWCSTADHVKLLESLSLQETTTSLSFQTNFSIDSLISRSAKQHLRYFNLARTGWKTTRGALVMPLMIEADQKDLILFKNYRCN</sequence>
<keyword evidence="7" id="KW-1185">Reference proteome</keyword>
<reference evidence="6 7" key="1">
    <citation type="submission" date="2023-12" db="EMBL/GenBank/DDBJ databases">
        <title>A high-quality genome assembly for Dillenia turbinata (Dilleniales).</title>
        <authorList>
            <person name="Chanderbali A."/>
        </authorList>
    </citation>
    <scope>NUCLEOTIDE SEQUENCE [LARGE SCALE GENOMIC DNA]</scope>
    <source>
        <strain evidence="6">LSX21</strain>
        <tissue evidence="6">Leaf</tissue>
    </source>
</reference>
<dbReference type="InterPro" id="IPR029063">
    <property type="entry name" value="SAM-dependent_MTases_sf"/>
</dbReference>
<dbReference type="EMBL" id="JBAMMX010000015">
    <property type="protein sequence ID" value="KAK6926202.1"/>
    <property type="molecule type" value="Genomic_DNA"/>
</dbReference>
<dbReference type="InterPro" id="IPR013216">
    <property type="entry name" value="Methyltransf_11"/>
</dbReference>